<accession>A0A518IKF6</accession>
<protein>
    <submittedName>
        <fullName evidence="2">Glucokinase</fullName>
        <ecNumber evidence="2">2.7.1.2</ecNumber>
    </submittedName>
</protein>
<evidence type="ECO:0000313" key="3">
    <source>
        <dbReference type="Proteomes" id="UP000318313"/>
    </source>
</evidence>
<organism evidence="2 3">
    <name type="scientific">Gimesia fumaroli</name>
    <dbReference type="NCBI Taxonomy" id="2527976"/>
    <lineage>
        <taxon>Bacteria</taxon>
        <taxon>Pseudomonadati</taxon>
        <taxon>Planctomycetota</taxon>
        <taxon>Planctomycetia</taxon>
        <taxon>Planctomycetales</taxon>
        <taxon>Planctomycetaceae</taxon>
        <taxon>Gimesia</taxon>
    </lineage>
</organism>
<keyword evidence="2" id="KW-0418">Kinase</keyword>
<dbReference type="InterPro" id="IPR000600">
    <property type="entry name" value="ROK"/>
</dbReference>
<keyword evidence="2" id="KW-0808">Transferase</keyword>
<dbReference type="GO" id="GO:0004340">
    <property type="term" value="F:glucokinase activity"/>
    <property type="evidence" value="ECO:0007669"/>
    <property type="project" value="UniProtKB-EC"/>
</dbReference>
<dbReference type="EC" id="2.7.1.2" evidence="2"/>
<dbReference type="EMBL" id="CP037452">
    <property type="protein sequence ID" value="QDV53578.1"/>
    <property type="molecule type" value="Genomic_DNA"/>
</dbReference>
<dbReference type="KEGG" id="gfm:Enr17x_56580"/>
<evidence type="ECO:0000256" key="1">
    <source>
        <dbReference type="ARBA" id="ARBA00006479"/>
    </source>
</evidence>
<dbReference type="PANTHER" id="PTHR18964:SF149">
    <property type="entry name" value="BIFUNCTIONAL UDP-N-ACETYLGLUCOSAMINE 2-EPIMERASE_N-ACETYLMANNOSAMINE KINASE"/>
    <property type="match status" value="1"/>
</dbReference>
<dbReference type="Gene3D" id="3.30.420.40">
    <property type="match status" value="2"/>
</dbReference>
<dbReference type="PROSITE" id="PS01125">
    <property type="entry name" value="ROK"/>
    <property type="match status" value="1"/>
</dbReference>
<dbReference type="SUPFAM" id="SSF53067">
    <property type="entry name" value="Actin-like ATPase domain"/>
    <property type="match status" value="1"/>
</dbReference>
<reference evidence="2 3" key="1">
    <citation type="submission" date="2019-03" db="EMBL/GenBank/DDBJ databases">
        <title>Deep-cultivation of Planctomycetes and their phenomic and genomic characterization uncovers novel biology.</title>
        <authorList>
            <person name="Wiegand S."/>
            <person name="Jogler M."/>
            <person name="Boedeker C."/>
            <person name="Pinto D."/>
            <person name="Vollmers J."/>
            <person name="Rivas-Marin E."/>
            <person name="Kohn T."/>
            <person name="Peeters S.H."/>
            <person name="Heuer A."/>
            <person name="Rast P."/>
            <person name="Oberbeckmann S."/>
            <person name="Bunk B."/>
            <person name="Jeske O."/>
            <person name="Meyerdierks A."/>
            <person name="Storesund J.E."/>
            <person name="Kallscheuer N."/>
            <person name="Luecker S."/>
            <person name="Lage O.M."/>
            <person name="Pohl T."/>
            <person name="Merkel B.J."/>
            <person name="Hornburger P."/>
            <person name="Mueller R.-W."/>
            <person name="Bruemmer F."/>
            <person name="Labrenz M."/>
            <person name="Spormann A.M."/>
            <person name="Op den Camp H."/>
            <person name="Overmann J."/>
            <person name="Amann R."/>
            <person name="Jetten M.S.M."/>
            <person name="Mascher T."/>
            <person name="Medema M.H."/>
            <person name="Devos D.P."/>
            <person name="Kaster A.-K."/>
            <person name="Ovreas L."/>
            <person name="Rohde M."/>
            <person name="Galperin M.Y."/>
            <person name="Jogler C."/>
        </authorList>
    </citation>
    <scope>NUCLEOTIDE SEQUENCE [LARGE SCALE GENOMIC DNA]</scope>
    <source>
        <strain evidence="2 3">Enr17</strain>
    </source>
</reference>
<sequence length="361" mass="38789">MISVRQHLVLDSLKKIRGTTRNMKPTKDSGPYFVGVDIGGTNVKVGIVNDAGQTLAFTKTKTEVTQGVDAGLKNIYQAIADVLSDCQFTMEDIKAIGIATPGTMDIPGGKLVDPPNLPTWKGFPIRQVICDHYSGKKTIYQNDANAAAYGEYWVGGAREAHSLVLWTLGTGIGCGIIIDEMIIEGRHSHGGECGHIVIQMTNGRLCDSGQYGTLEAYSGGKSLVRHCQELLDAGRASLLNEMMQEGNNLSPLLIAQAAERGDELSNELIMESAMCLGVGTTTLMHTIDPDIILFGGAVTFGGKDSELGQRFMNRIRQEAKARAFQVPYENTIIDFAELGSDAGYIGVAGCARLACLKAEKK</sequence>
<dbReference type="InterPro" id="IPR043129">
    <property type="entry name" value="ATPase_NBD"/>
</dbReference>
<keyword evidence="3" id="KW-1185">Reference proteome</keyword>
<proteinExistence type="inferred from homology"/>
<dbReference type="AlphaFoldDB" id="A0A518IKF6"/>
<name>A0A518IKF6_9PLAN</name>
<dbReference type="InterPro" id="IPR049874">
    <property type="entry name" value="ROK_cs"/>
</dbReference>
<dbReference type="Proteomes" id="UP000318313">
    <property type="component" value="Chromosome"/>
</dbReference>
<evidence type="ECO:0000313" key="2">
    <source>
        <dbReference type="EMBL" id="QDV53578.1"/>
    </source>
</evidence>
<gene>
    <name evidence="2" type="primary">glcK_2</name>
    <name evidence="2" type="ORF">Enr17x_56580</name>
</gene>
<dbReference type="Pfam" id="PF00480">
    <property type="entry name" value="ROK"/>
    <property type="match status" value="1"/>
</dbReference>
<dbReference type="PANTHER" id="PTHR18964">
    <property type="entry name" value="ROK (REPRESSOR, ORF, KINASE) FAMILY"/>
    <property type="match status" value="1"/>
</dbReference>
<comment type="similarity">
    <text evidence="1">Belongs to the ROK (NagC/XylR) family.</text>
</comment>